<protein>
    <submittedName>
        <fullName evidence="2">DUF4878 domain-containing protein</fullName>
    </submittedName>
</protein>
<dbReference type="CTD" id="178428"/>
<dbReference type="Proteomes" id="UP000001940">
    <property type="component" value="Chromosome IV"/>
</dbReference>
<dbReference type="UCSC" id="Y73F8A.12">
    <property type="organism name" value="c. elegans"/>
</dbReference>
<dbReference type="InterPro" id="IPR058721">
    <property type="entry name" value="NTF2_3"/>
</dbReference>
<dbReference type="GeneID" id="178428"/>
<organism evidence="2 3">
    <name type="scientific">Caenorhabditis elegans</name>
    <dbReference type="NCBI Taxonomy" id="6239"/>
    <lineage>
        <taxon>Eukaryota</taxon>
        <taxon>Metazoa</taxon>
        <taxon>Ecdysozoa</taxon>
        <taxon>Nematoda</taxon>
        <taxon>Chromadorea</taxon>
        <taxon>Rhabditida</taxon>
        <taxon>Rhabditina</taxon>
        <taxon>Rhabditomorpha</taxon>
        <taxon>Rhabditoidea</taxon>
        <taxon>Rhabditidae</taxon>
        <taxon>Peloderinae</taxon>
        <taxon>Caenorhabditis</taxon>
    </lineage>
</organism>
<dbReference type="WormBase" id="Y73F8A.12">
    <property type="protein sequence ID" value="CE25590"/>
    <property type="gene ID" value="WBGene00013521"/>
</dbReference>
<dbReference type="HOGENOM" id="CLU_1950733_0_0_1"/>
<dbReference type="PhylomeDB" id="Q9NA37"/>
<dbReference type="AGR" id="WB:WBGene00013521"/>
<accession>Q9NA37</accession>
<dbReference type="Pfam" id="PF26530">
    <property type="entry name" value="NTF2_3"/>
    <property type="match status" value="1"/>
</dbReference>
<dbReference type="EMBL" id="BX284604">
    <property type="protein sequence ID" value="CAB70228.1"/>
    <property type="molecule type" value="Genomic_DNA"/>
</dbReference>
<dbReference type="InParanoid" id="Q9NA37"/>
<dbReference type="PANTHER" id="PTHR33940">
    <property type="entry name" value="PROTEIN CBG13625"/>
    <property type="match status" value="1"/>
</dbReference>
<name>Q9NA37_CAEEL</name>
<proteinExistence type="predicted"/>
<dbReference type="STRING" id="6239.Y73F8A.12.1"/>
<dbReference type="Bgee" id="WBGene00013521">
    <property type="expression patterns" value="Expressed in adult organism and 1 other cell type or tissue"/>
</dbReference>
<dbReference type="AlphaFoldDB" id="Q9NA37"/>
<dbReference type="KEGG" id="cel:CELE_Y73F8A.12"/>
<feature type="domain" description="NTF2-like" evidence="1">
    <location>
        <begin position="20"/>
        <end position="129"/>
    </location>
</feature>
<evidence type="ECO:0000313" key="2">
    <source>
        <dbReference type="EMBL" id="CAB70228.1"/>
    </source>
</evidence>
<keyword evidence="3" id="KW-1185">Reference proteome</keyword>
<dbReference type="RefSeq" id="NP_502847.1">
    <property type="nucleotide sequence ID" value="NM_070446.1"/>
</dbReference>
<sequence length="129" mass="14816">MLRLFKIQKAPLSQFSKASNEIVKDFIEKMEKAAGSGDKVKFSDCFTEDFQFFACSFTANKAQFVEKHLTNPNPEPVIPKYSNFDENDSKIKFTVSRRVGPEVNIVDFDLLRENDGPWRLQWGKVTTCP</sequence>
<evidence type="ECO:0000313" key="3">
    <source>
        <dbReference type="Proteomes" id="UP000001940"/>
    </source>
</evidence>
<dbReference type="PaxDb" id="6239-Y73F8A.12"/>
<evidence type="ECO:0000259" key="1">
    <source>
        <dbReference type="Pfam" id="PF26530"/>
    </source>
</evidence>
<dbReference type="SMR" id="Q9NA37"/>
<reference evidence="2 3" key="1">
    <citation type="journal article" date="1998" name="Science">
        <title>Genome sequence of the nematode C. elegans: a platform for investigating biology.</title>
        <authorList>
            <consortium name="The C. elegans sequencing consortium"/>
            <person name="Sulson J.E."/>
            <person name="Waterston R."/>
        </authorList>
    </citation>
    <scope>NUCLEOTIDE SEQUENCE [LARGE SCALE GENOMIC DNA]</scope>
    <source>
        <strain evidence="2 3">Bristol N2</strain>
    </source>
</reference>
<dbReference type="PANTHER" id="PTHR33940:SF1">
    <property type="entry name" value="APOLIPOPHORIN-RELATED"/>
    <property type="match status" value="1"/>
</dbReference>
<gene>
    <name evidence="2" type="ORF">CELE_Y73F8A.12</name>
    <name evidence="2 4" type="ORF">Y73F8A.12</name>
</gene>
<evidence type="ECO:0000313" key="4">
    <source>
        <dbReference type="WormBase" id="Y73F8A.12"/>
    </source>
</evidence>